<evidence type="ECO:0000256" key="1">
    <source>
        <dbReference type="SAM" id="SignalP"/>
    </source>
</evidence>
<dbReference type="AlphaFoldDB" id="A0A563DEU1"/>
<evidence type="ECO:0000313" key="2">
    <source>
        <dbReference type="EMBL" id="TWP28481.1"/>
    </source>
</evidence>
<dbReference type="EMBL" id="SELH01000018">
    <property type="protein sequence ID" value="TWP28481.1"/>
    <property type="molecule type" value="Genomic_DNA"/>
</dbReference>
<protein>
    <recommendedName>
        <fullName evidence="4">Lipoprotein</fullName>
    </recommendedName>
</protein>
<name>A0A563DEU1_9FLAO</name>
<dbReference type="RefSeq" id="WP_146292562.1">
    <property type="nucleotide sequence ID" value="NZ_SELH01000018.1"/>
</dbReference>
<keyword evidence="3" id="KW-1185">Reference proteome</keyword>
<sequence>MKTKIIVLLLSLFWNLSCSQNTTNYQEIRKEIETAVPVPPEKQPVYYAPVYSSNCRWEVRVNDVLLWNFAAKIGDITNVDIPLNFNILNTGKQKIQIKIFPLEGSEKLGEYATFRIRGEHYPDKRNLEKYNSFLSFELPREQTKDLPYFEKTFEFDAQVPYQLVGWTKSKDLSKVPDLEQKVLKKLNELKAGIEKYDDALYLNAIKKRETEKYICFYATKKAIEEDVEESLFKNFFDDSYDIKFLPIKNYQLILQGNNRVVELRMQGKQLDPWGVPFTGKYKDDHSEYEGSFDFRFHIPEGSEELEVIR</sequence>
<dbReference type="Proteomes" id="UP000319499">
    <property type="component" value="Unassembled WGS sequence"/>
</dbReference>
<comment type="caution">
    <text evidence="2">The sequence shown here is derived from an EMBL/GenBank/DDBJ whole genome shotgun (WGS) entry which is preliminary data.</text>
</comment>
<keyword evidence="1" id="KW-0732">Signal</keyword>
<gene>
    <name evidence="2" type="ORF">ETU09_06040</name>
</gene>
<proteinExistence type="predicted"/>
<accession>A0A563DEU1</accession>
<feature type="chain" id="PRO_5021815043" description="Lipoprotein" evidence="1">
    <location>
        <begin position="20"/>
        <end position="309"/>
    </location>
</feature>
<evidence type="ECO:0008006" key="4">
    <source>
        <dbReference type="Google" id="ProtNLM"/>
    </source>
</evidence>
<feature type="signal peptide" evidence="1">
    <location>
        <begin position="1"/>
        <end position="19"/>
    </location>
</feature>
<evidence type="ECO:0000313" key="3">
    <source>
        <dbReference type="Proteomes" id="UP000319499"/>
    </source>
</evidence>
<dbReference type="OrthoDB" id="1149023at2"/>
<organism evidence="2 3">
    <name type="scientific">Apibacter muscae</name>
    <dbReference type="NCBI Taxonomy" id="2509004"/>
    <lineage>
        <taxon>Bacteria</taxon>
        <taxon>Pseudomonadati</taxon>
        <taxon>Bacteroidota</taxon>
        <taxon>Flavobacteriia</taxon>
        <taxon>Flavobacteriales</taxon>
        <taxon>Weeksellaceae</taxon>
        <taxon>Apibacter</taxon>
    </lineage>
</organism>
<reference evidence="2 3" key="1">
    <citation type="submission" date="2019-02" db="EMBL/GenBank/DDBJ databases">
        <title>Apibacter muscae sp. nov.: a novel member of the house fly microbiota.</title>
        <authorList>
            <person name="Park R."/>
        </authorList>
    </citation>
    <scope>NUCLEOTIDE SEQUENCE [LARGE SCALE GENOMIC DNA]</scope>
    <source>
        <strain evidence="2 3">AL1</strain>
    </source>
</reference>